<dbReference type="EMBL" id="AF121231">
    <property type="protein sequence ID" value="AAD38124.1"/>
    <property type="molecule type" value="Genomic_DNA"/>
</dbReference>
<evidence type="ECO:0000256" key="1">
    <source>
        <dbReference type="SAM" id="MobiDB-lite"/>
    </source>
</evidence>
<feature type="compositionally biased region" description="Polar residues" evidence="1">
    <location>
        <begin position="40"/>
        <end position="50"/>
    </location>
</feature>
<dbReference type="EMBL" id="AF121230">
    <property type="protein sequence ID" value="AAD38123.1"/>
    <property type="molecule type" value="Genomic_DNA"/>
</dbReference>
<dbReference type="InterPro" id="IPR009805">
    <property type="entry name" value="Variable_length_PCR_target"/>
</dbReference>
<dbReference type="EMBL" id="AF121235">
    <property type="protein sequence ID" value="AAD38128.1"/>
    <property type="molecule type" value="Genomic_DNA"/>
</dbReference>
<dbReference type="Pfam" id="PF07122">
    <property type="entry name" value="VLPT"/>
    <property type="match status" value="2"/>
</dbReference>
<proteinExistence type="predicted"/>
<sequence length="168" mass="19171">MSQFSEDNMGNIQMPFDSDSHEPSHLELPSLSEEVIQLESDLQQSSNSDLHGSFSVELFDPSKEEVQLESDLQQSSNSDLHESSFVELPGPSKEEVQFEDDAKNVVYGQDHVSLSELGLLLGGVFSTMNYLSGYTPYYYHHYCCYNPYYYFDYVTPDYCHHCSESSLE</sequence>
<organism evidence="4">
    <name type="scientific">Ehrlichia chaffeensis</name>
    <dbReference type="NCBI Taxonomy" id="945"/>
    <lineage>
        <taxon>Bacteria</taxon>
        <taxon>Pseudomonadati</taxon>
        <taxon>Pseudomonadota</taxon>
        <taxon>Alphaproteobacteria</taxon>
        <taxon>Rickettsiales</taxon>
        <taxon>Anaplasmataceae</taxon>
        <taxon>Ehrlichia</taxon>
    </lineage>
</organism>
<feature type="region of interest" description="Disordered" evidence="1">
    <location>
        <begin position="1"/>
        <end position="86"/>
    </location>
</feature>
<protein>
    <submittedName>
        <fullName evidence="4">Variable length PCR target protein</fullName>
    </submittedName>
</protein>
<accession>Q9WW29</accession>
<evidence type="ECO:0000313" key="3">
    <source>
        <dbReference type="EMBL" id="AAD38124.1"/>
    </source>
</evidence>
<feature type="compositionally biased region" description="Polar residues" evidence="1">
    <location>
        <begin position="1"/>
        <end position="11"/>
    </location>
</feature>
<dbReference type="AlphaFoldDB" id="Q9WW29"/>
<reference evidence="4" key="1">
    <citation type="journal article" date="1999" name="J. Clin. Microbiol.">
        <title>Molecular cloning and characterization of the Ehrlichia chaffeensis variable-length PCR target: an antigen-expressing gene that exhibits interstrain variation.</title>
        <authorList>
            <person name="Sumner J.W."/>
            <person name="Childs J.E."/>
            <person name="Paddock C.D."/>
        </authorList>
    </citation>
    <scope>NUCLEOTIDE SEQUENCE</scope>
    <source>
        <strain evidence="2">Sapulpa</strain>
        <strain evidence="3">St. Vincent</strain>
        <strain evidence="4">West Paces</strain>
    </source>
</reference>
<evidence type="ECO:0000313" key="4">
    <source>
        <dbReference type="EMBL" id="AAD38128.1"/>
    </source>
</evidence>
<name>Q9WW29_EHRCH</name>
<evidence type="ECO:0000313" key="2">
    <source>
        <dbReference type="EMBL" id="AAD38123.1"/>
    </source>
</evidence>